<reference evidence="1" key="1">
    <citation type="submission" date="2020-08" db="EMBL/GenBank/DDBJ databases">
        <title>Multicomponent nature underlies the extraordinary mechanical properties of spider dragline silk.</title>
        <authorList>
            <person name="Kono N."/>
            <person name="Nakamura H."/>
            <person name="Mori M."/>
            <person name="Yoshida Y."/>
            <person name="Ohtoshi R."/>
            <person name="Malay A.D."/>
            <person name="Moran D.A.P."/>
            <person name="Tomita M."/>
            <person name="Numata K."/>
            <person name="Arakawa K."/>
        </authorList>
    </citation>
    <scope>NUCLEOTIDE SEQUENCE</scope>
</reference>
<dbReference type="AlphaFoldDB" id="A0A8X6XSM8"/>
<name>A0A8X6XSM8_9ARAC</name>
<accession>A0A8X6XSM8</accession>
<comment type="caution">
    <text evidence="1">The sequence shown here is derived from an EMBL/GenBank/DDBJ whole genome shotgun (WGS) entry which is preliminary data.</text>
</comment>
<evidence type="ECO:0000313" key="1">
    <source>
        <dbReference type="EMBL" id="GFY59165.1"/>
    </source>
</evidence>
<proteinExistence type="predicted"/>
<keyword evidence="2" id="KW-1185">Reference proteome</keyword>
<protein>
    <submittedName>
        <fullName evidence="1">Uncharacterized protein</fullName>
    </submittedName>
</protein>
<organism evidence="1 2">
    <name type="scientific">Trichonephila inaurata madagascariensis</name>
    <dbReference type="NCBI Taxonomy" id="2747483"/>
    <lineage>
        <taxon>Eukaryota</taxon>
        <taxon>Metazoa</taxon>
        <taxon>Ecdysozoa</taxon>
        <taxon>Arthropoda</taxon>
        <taxon>Chelicerata</taxon>
        <taxon>Arachnida</taxon>
        <taxon>Araneae</taxon>
        <taxon>Araneomorphae</taxon>
        <taxon>Entelegynae</taxon>
        <taxon>Araneoidea</taxon>
        <taxon>Nephilidae</taxon>
        <taxon>Trichonephila</taxon>
        <taxon>Trichonephila inaurata</taxon>
    </lineage>
</organism>
<sequence length="91" mass="10264">MGTSEIAKEQEKNKKRRERELLRFLLGHPKLRSSGLVSRRRPNDFLRATEGGMGRRRRKELGSFEGGGRIVGGRIVTLGKGSAKRELGEFL</sequence>
<dbReference type="Proteomes" id="UP000886998">
    <property type="component" value="Unassembled WGS sequence"/>
</dbReference>
<dbReference type="EMBL" id="BMAV01012463">
    <property type="protein sequence ID" value="GFY59165.1"/>
    <property type="molecule type" value="Genomic_DNA"/>
</dbReference>
<dbReference type="OrthoDB" id="10534423at2759"/>
<gene>
    <name evidence="1" type="ORF">TNIN_190671</name>
</gene>
<evidence type="ECO:0000313" key="2">
    <source>
        <dbReference type="Proteomes" id="UP000886998"/>
    </source>
</evidence>